<dbReference type="EMBL" id="HBJA01108350">
    <property type="protein sequence ID" value="CAE0826169.1"/>
    <property type="molecule type" value="Transcribed_RNA"/>
</dbReference>
<gene>
    <name evidence="2" type="ORF">EGYM00163_LOCUS37421</name>
</gene>
<feature type="compositionally biased region" description="Basic and acidic residues" evidence="1">
    <location>
        <begin position="1"/>
        <end position="11"/>
    </location>
</feature>
<proteinExistence type="predicted"/>
<accession>A0A7S4G5Y4</accession>
<evidence type="ECO:0000256" key="1">
    <source>
        <dbReference type="SAM" id="MobiDB-lite"/>
    </source>
</evidence>
<evidence type="ECO:0000313" key="2">
    <source>
        <dbReference type="EMBL" id="CAE0826169.1"/>
    </source>
</evidence>
<reference evidence="2" key="1">
    <citation type="submission" date="2021-01" db="EMBL/GenBank/DDBJ databases">
        <authorList>
            <person name="Corre E."/>
            <person name="Pelletier E."/>
            <person name="Niang G."/>
            <person name="Scheremetjew M."/>
            <person name="Finn R."/>
            <person name="Kale V."/>
            <person name="Holt S."/>
            <person name="Cochrane G."/>
            <person name="Meng A."/>
            <person name="Brown T."/>
            <person name="Cohen L."/>
        </authorList>
    </citation>
    <scope>NUCLEOTIDE SEQUENCE</scope>
    <source>
        <strain evidence="2">CCMP1594</strain>
    </source>
</reference>
<name>A0A7S4G5Y4_9EUGL</name>
<protein>
    <submittedName>
        <fullName evidence="2">Uncharacterized protein</fullName>
    </submittedName>
</protein>
<organism evidence="2">
    <name type="scientific">Eutreptiella gymnastica</name>
    <dbReference type="NCBI Taxonomy" id="73025"/>
    <lineage>
        <taxon>Eukaryota</taxon>
        <taxon>Discoba</taxon>
        <taxon>Euglenozoa</taxon>
        <taxon>Euglenida</taxon>
        <taxon>Spirocuta</taxon>
        <taxon>Euglenophyceae</taxon>
        <taxon>Eutreptiales</taxon>
        <taxon>Eutreptiaceae</taxon>
        <taxon>Eutreptiella</taxon>
    </lineage>
</organism>
<dbReference type="AlphaFoldDB" id="A0A7S4G5Y4"/>
<sequence>MTGEINSDRGHLQRKNRRAQCNQKFPEEMSKWRSPQVGGIARGGEGRTQKMSQIQPLGVHNMEYPKICMPYHPLQVHSFVQPSWCNHSSTSECQAMSVTQDT</sequence>
<feature type="region of interest" description="Disordered" evidence="1">
    <location>
        <begin position="1"/>
        <end position="50"/>
    </location>
</feature>